<dbReference type="Proteomes" id="UP000019593">
    <property type="component" value="Chromosome"/>
</dbReference>
<proteinExistence type="predicted"/>
<feature type="signal peptide" evidence="1">
    <location>
        <begin position="1"/>
        <end position="21"/>
    </location>
</feature>
<name>W8S611_9RHOB</name>
<evidence type="ECO:0000313" key="3">
    <source>
        <dbReference type="Proteomes" id="UP000019593"/>
    </source>
</evidence>
<evidence type="ECO:0000256" key="1">
    <source>
        <dbReference type="SAM" id="SignalP"/>
    </source>
</evidence>
<dbReference type="OrthoDB" id="9895102at2"/>
<dbReference type="EMBL" id="CP004372">
    <property type="protein sequence ID" value="AHM05682.1"/>
    <property type="molecule type" value="Genomic_DNA"/>
</dbReference>
<reference evidence="2 3" key="1">
    <citation type="submission" date="2013-03" db="EMBL/GenBank/DDBJ databases">
        <authorList>
            <person name="Fiebig A."/>
            <person name="Goeker M."/>
            <person name="Klenk H.-P.P."/>
        </authorList>
    </citation>
    <scope>NUCLEOTIDE SEQUENCE [LARGE SCALE GENOMIC DNA]</scope>
    <source>
        <strain evidence="3">DSM 19469</strain>
    </source>
</reference>
<sequence>MPLPLLRASLCAVFLAGPVTAQNMSVPPTAPDGFETAMEAALAEAGTGAQLVRCTALFRAFRLYAGDETDLGRMAAERETDMAVFSVMVWQDDTGSDDMDAAFATVVPWVTEATELYLDRMVDNQAALGTVFDPDLEANLGFCNALRDRLTGDAPAADADQ</sequence>
<feature type="chain" id="PRO_5004914172" evidence="1">
    <location>
        <begin position="22"/>
        <end position="161"/>
    </location>
</feature>
<keyword evidence="3" id="KW-1185">Reference proteome</keyword>
<accession>W8S611</accession>
<protein>
    <submittedName>
        <fullName evidence="2">Uncharacterized protein</fullName>
    </submittedName>
</protein>
<organism evidence="2 3">
    <name type="scientific">Roseicyclus elongatus DSM 19469</name>
    <dbReference type="NCBI Taxonomy" id="1294273"/>
    <lineage>
        <taxon>Bacteria</taxon>
        <taxon>Pseudomonadati</taxon>
        <taxon>Pseudomonadota</taxon>
        <taxon>Alphaproteobacteria</taxon>
        <taxon>Rhodobacterales</taxon>
        <taxon>Roseobacteraceae</taxon>
        <taxon>Roseicyclus</taxon>
    </lineage>
</organism>
<dbReference type="RefSeq" id="WP_025313301.1">
    <property type="nucleotide sequence ID" value="NZ_CP004372.1"/>
</dbReference>
<evidence type="ECO:0000313" key="2">
    <source>
        <dbReference type="EMBL" id="AHM05682.1"/>
    </source>
</evidence>
<dbReference type="AlphaFoldDB" id="W8S611"/>
<keyword evidence="1" id="KW-0732">Signal</keyword>
<gene>
    <name evidence="2" type="ORF">roselon_03424</name>
</gene>
<dbReference type="STRING" id="1294273.roselon_03424"/>
<dbReference type="KEGG" id="red:roselon_03424"/>
<dbReference type="HOGENOM" id="CLU_1642429_0_0_5"/>